<gene>
    <name evidence="8" type="ORF">CYNAS_LOCUS13933</name>
</gene>
<dbReference type="InterPro" id="IPR017452">
    <property type="entry name" value="GPCR_Rhodpsn_7TM"/>
</dbReference>
<evidence type="ECO:0000256" key="2">
    <source>
        <dbReference type="ARBA" id="ARBA00022692"/>
    </source>
</evidence>
<reference evidence="8" key="1">
    <citation type="submission" date="2023-07" db="EMBL/GenBank/DDBJ databases">
        <authorList>
            <consortium name="CYATHOMIX"/>
        </authorList>
    </citation>
    <scope>NUCLEOTIDE SEQUENCE</scope>
    <source>
        <strain evidence="8">N/A</strain>
    </source>
</reference>
<feature type="compositionally biased region" description="Low complexity" evidence="5">
    <location>
        <begin position="457"/>
        <end position="466"/>
    </location>
</feature>
<feature type="transmembrane region" description="Helical" evidence="6">
    <location>
        <begin position="232"/>
        <end position="251"/>
    </location>
</feature>
<keyword evidence="2 6" id="KW-0812">Transmembrane</keyword>
<keyword evidence="9" id="KW-1185">Reference proteome</keyword>
<dbReference type="Proteomes" id="UP001176961">
    <property type="component" value="Unassembled WGS sequence"/>
</dbReference>
<keyword evidence="3 6" id="KW-1133">Transmembrane helix</keyword>
<dbReference type="InterPro" id="IPR052954">
    <property type="entry name" value="GPCR-Ligand_Int"/>
</dbReference>
<feature type="transmembrane region" description="Helical" evidence="6">
    <location>
        <begin position="105"/>
        <end position="132"/>
    </location>
</feature>
<proteinExistence type="predicted"/>
<evidence type="ECO:0000313" key="9">
    <source>
        <dbReference type="Proteomes" id="UP001176961"/>
    </source>
</evidence>
<evidence type="ECO:0000256" key="3">
    <source>
        <dbReference type="ARBA" id="ARBA00022989"/>
    </source>
</evidence>
<sequence length="496" mass="56790">MDGGAFSLRFFAGDFSFDDPKMQATLRYLRRCKTFECILRELSMENGTLRNCSYRYSNDDSITSFSLWIDGPCTCIAAILALIGFHFAVRFLFRAGLNKELTAALFSLCVIDSLLMMTVFLFYSIEAIGVLFLNTNLMYNHQQFTSSLHGVAQSLTTSSTMLVIYITFLRFMVVMRPLRYASSLYTRTSKTSTKQRKASSDMESYVGSQKQRMSAQKPLKEQVQLKKYLKSCLLPGLVVLLCFAVNIPTYFEFTVEKCFDAEHGVEASCTAPTVFRNQFGRYRAILMTLTQTIGPVATILILSVLTEYRVHRSLQKRRKLFESQRRSRNIVLTEESKEKVSRTVAIFIAVKFLIFRSMPVFFDVYENLYGIESFGETLSILVRISDFMIVLNSATNSLAYFGKKRWLEKRLRLRLLKRDEKRQEKARRASQAGPNLSVYDEPASQKKLLTPQISLNSQSQTSQTSPPTAPPPTGLRTHFKVIYQRDNDYSPLMTKD</sequence>
<dbReference type="EMBL" id="CATQJL010000305">
    <property type="protein sequence ID" value="CAJ0601950.1"/>
    <property type="molecule type" value="Genomic_DNA"/>
</dbReference>
<dbReference type="GO" id="GO:0016020">
    <property type="term" value="C:membrane"/>
    <property type="evidence" value="ECO:0007669"/>
    <property type="project" value="UniProtKB-SubCell"/>
</dbReference>
<dbReference type="PROSITE" id="PS50262">
    <property type="entry name" value="G_PROTEIN_RECEP_F1_2"/>
    <property type="match status" value="1"/>
</dbReference>
<dbReference type="SUPFAM" id="SSF81321">
    <property type="entry name" value="Family A G protein-coupled receptor-like"/>
    <property type="match status" value="1"/>
</dbReference>
<feature type="transmembrane region" description="Helical" evidence="6">
    <location>
        <begin position="65"/>
        <end position="93"/>
    </location>
</feature>
<evidence type="ECO:0000256" key="5">
    <source>
        <dbReference type="SAM" id="MobiDB-lite"/>
    </source>
</evidence>
<comment type="subcellular location">
    <subcellularLocation>
        <location evidence="1">Membrane</location>
    </subcellularLocation>
</comment>
<dbReference type="AlphaFoldDB" id="A0AA36H1A3"/>
<evidence type="ECO:0000256" key="1">
    <source>
        <dbReference type="ARBA" id="ARBA00004370"/>
    </source>
</evidence>
<feature type="transmembrane region" description="Helical" evidence="6">
    <location>
        <begin position="284"/>
        <end position="308"/>
    </location>
</feature>
<evidence type="ECO:0000259" key="7">
    <source>
        <dbReference type="PROSITE" id="PS50262"/>
    </source>
</evidence>
<name>A0AA36H1A3_CYLNA</name>
<feature type="transmembrane region" description="Helical" evidence="6">
    <location>
        <begin position="344"/>
        <end position="362"/>
    </location>
</feature>
<evidence type="ECO:0000256" key="6">
    <source>
        <dbReference type="SAM" id="Phobius"/>
    </source>
</evidence>
<evidence type="ECO:0000313" key="8">
    <source>
        <dbReference type="EMBL" id="CAJ0601950.1"/>
    </source>
</evidence>
<protein>
    <recommendedName>
        <fullName evidence="7">G-protein coupled receptors family 1 profile domain-containing protein</fullName>
    </recommendedName>
</protein>
<organism evidence="8 9">
    <name type="scientific">Cylicocyclus nassatus</name>
    <name type="common">Nematode worm</name>
    <dbReference type="NCBI Taxonomy" id="53992"/>
    <lineage>
        <taxon>Eukaryota</taxon>
        <taxon>Metazoa</taxon>
        <taxon>Ecdysozoa</taxon>
        <taxon>Nematoda</taxon>
        <taxon>Chromadorea</taxon>
        <taxon>Rhabditida</taxon>
        <taxon>Rhabditina</taxon>
        <taxon>Rhabditomorpha</taxon>
        <taxon>Strongyloidea</taxon>
        <taxon>Strongylidae</taxon>
        <taxon>Cylicocyclus</taxon>
    </lineage>
</organism>
<feature type="transmembrane region" description="Helical" evidence="6">
    <location>
        <begin position="152"/>
        <end position="173"/>
    </location>
</feature>
<keyword evidence="4 6" id="KW-0472">Membrane</keyword>
<comment type="caution">
    <text evidence="8">The sequence shown here is derived from an EMBL/GenBank/DDBJ whole genome shotgun (WGS) entry which is preliminary data.</text>
</comment>
<accession>A0AA36H1A3</accession>
<evidence type="ECO:0000256" key="4">
    <source>
        <dbReference type="ARBA" id="ARBA00023136"/>
    </source>
</evidence>
<feature type="domain" description="G-protein coupled receptors family 1 profile" evidence="7">
    <location>
        <begin position="77"/>
        <end position="400"/>
    </location>
</feature>
<dbReference type="PANTHER" id="PTHR46641:SF5">
    <property type="entry name" value="NEUROPEPTIDE RECEPTOR FAMILY"/>
    <property type="match status" value="1"/>
</dbReference>
<feature type="region of interest" description="Disordered" evidence="5">
    <location>
        <begin position="453"/>
        <end position="477"/>
    </location>
</feature>
<dbReference type="Gene3D" id="1.20.1070.10">
    <property type="entry name" value="Rhodopsin 7-helix transmembrane proteins"/>
    <property type="match status" value="1"/>
</dbReference>
<feature type="transmembrane region" description="Helical" evidence="6">
    <location>
        <begin position="382"/>
        <end position="402"/>
    </location>
</feature>
<dbReference type="PANTHER" id="PTHR46641">
    <property type="entry name" value="FMRFAMIDE RECEPTOR-RELATED"/>
    <property type="match status" value="1"/>
</dbReference>